<dbReference type="FunFam" id="3.90.930.12:FF:000002">
    <property type="entry name" value="50S ribosomal protein L6"/>
    <property type="match status" value="1"/>
</dbReference>
<evidence type="ECO:0000313" key="6">
    <source>
        <dbReference type="EMBL" id="SVB66902.1"/>
    </source>
</evidence>
<dbReference type="SUPFAM" id="SSF56053">
    <property type="entry name" value="Ribosomal protein L6"/>
    <property type="match status" value="1"/>
</dbReference>
<accession>A0A382FWA6</accession>
<dbReference type="PANTHER" id="PTHR11655:SF14">
    <property type="entry name" value="LARGE RIBOSOMAL SUBUNIT PROTEIN UL6M"/>
    <property type="match status" value="1"/>
</dbReference>
<dbReference type="GO" id="GO:0003735">
    <property type="term" value="F:structural constituent of ribosome"/>
    <property type="evidence" value="ECO:0007669"/>
    <property type="project" value="InterPro"/>
</dbReference>
<evidence type="ECO:0000256" key="3">
    <source>
        <dbReference type="ARBA" id="ARBA00022980"/>
    </source>
</evidence>
<dbReference type="PANTHER" id="PTHR11655">
    <property type="entry name" value="60S/50S RIBOSOMAL PROTEIN L6/L9"/>
    <property type="match status" value="1"/>
</dbReference>
<evidence type="ECO:0000256" key="2">
    <source>
        <dbReference type="ARBA" id="ARBA00022884"/>
    </source>
</evidence>
<sequence length="116" mass="12521">MAEKEQKRIVARIGSAPISVPKGVDVTIGAENIVTVKGPKGTLEQSFHTEIGIVQEDGIIRIERPNDEANIRALQGLTRALLNNMVVGVTDGFQKSLELVGTGYRVQQTGQNITLL</sequence>
<evidence type="ECO:0000256" key="1">
    <source>
        <dbReference type="ARBA" id="ARBA00022730"/>
    </source>
</evidence>
<dbReference type="EMBL" id="UINC01052043">
    <property type="protein sequence ID" value="SVB66902.1"/>
    <property type="molecule type" value="Genomic_DNA"/>
</dbReference>
<evidence type="ECO:0000259" key="5">
    <source>
        <dbReference type="Pfam" id="PF00347"/>
    </source>
</evidence>
<dbReference type="InterPro" id="IPR020040">
    <property type="entry name" value="Ribosomal_uL6_a/b-dom"/>
</dbReference>
<keyword evidence="4" id="KW-0687">Ribonucleoprotein</keyword>
<protein>
    <recommendedName>
        <fullName evidence="5">Large ribosomal subunit protein uL6 alpha-beta domain-containing protein</fullName>
    </recommendedName>
</protein>
<dbReference type="GO" id="GO:0002181">
    <property type="term" value="P:cytoplasmic translation"/>
    <property type="evidence" value="ECO:0007669"/>
    <property type="project" value="TreeGrafter"/>
</dbReference>
<keyword evidence="2" id="KW-0694">RNA-binding</keyword>
<name>A0A382FWA6_9ZZZZ</name>
<dbReference type="AlphaFoldDB" id="A0A382FWA6"/>
<dbReference type="InterPro" id="IPR036789">
    <property type="entry name" value="Ribosomal_uL6-like_a/b-dom_sf"/>
</dbReference>
<dbReference type="GO" id="GO:0022625">
    <property type="term" value="C:cytosolic large ribosomal subunit"/>
    <property type="evidence" value="ECO:0007669"/>
    <property type="project" value="TreeGrafter"/>
</dbReference>
<feature type="domain" description="Large ribosomal subunit protein uL6 alpha-beta" evidence="5">
    <location>
        <begin position="20"/>
        <end position="92"/>
    </location>
</feature>
<reference evidence="6" key="1">
    <citation type="submission" date="2018-05" db="EMBL/GenBank/DDBJ databases">
        <authorList>
            <person name="Lanie J.A."/>
            <person name="Ng W.-L."/>
            <person name="Kazmierczak K.M."/>
            <person name="Andrzejewski T.M."/>
            <person name="Davidsen T.M."/>
            <person name="Wayne K.J."/>
            <person name="Tettelin H."/>
            <person name="Glass J.I."/>
            <person name="Rusch D."/>
            <person name="Podicherti R."/>
            <person name="Tsui H.-C.T."/>
            <person name="Winkler M.E."/>
        </authorList>
    </citation>
    <scope>NUCLEOTIDE SEQUENCE</scope>
</reference>
<proteinExistence type="predicted"/>
<dbReference type="Gene3D" id="3.90.930.12">
    <property type="entry name" value="Ribosomal protein L6, alpha-beta domain"/>
    <property type="match status" value="1"/>
</dbReference>
<keyword evidence="3" id="KW-0689">Ribosomal protein</keyword>
<dbReference type="Pfam" id="PF00347">
    <property type="entry name" value="Ribosomal_L6"/>
    <property type="match status" value="1"/>
</dbReference>
<keyword evidence="1" id="KW-0699">rRNA-binding</keyword>
<evidence type="ECO:0000256" key="4">
    <source>
        <dbReference type="ARBA" id="ARBA00023274"/>
    </source>
</evidence>
<dbReference type="InterPro" id="IPR000702">
    <property type="entry name" value="Ribosomal_uL6-like"/>
</dbReference>
<gene>
    <name evidence="6" type="ORF">METZ01_LOCUS219756</name>
</gene>
<organism evidence="6">
    <name type="scientific">marine metagenome</name>
    <dbReference type="NCBI Taxonomy" id="408172"/>
    <lineage>
        <taxon>unclassified sequences</taxon>
        <taxon>metagenomes</taxon>
        <taxon>ecological metagenomes</taxon>
    </lineage>
</organism>
<dbReference type="GO" id="GO:0019843">
    <property type="term" value="F:rRNA binding"/>
    <property type="evidence" value="ECO:0007669"/>
    <property type="project" value="UniProtKB-KW"/>
</dbReference>
<feature type="non-terminal residue" evidence="6">
    <location>
        <position position="116"/>
    </location>
</feature>